<organism evidence="3 4">
    <name type="scientific">Asanoa hainanensis</name>
    <dbReference type="NCBI Taxonomy" id="560556"/>
    <lineage>
        <taxon>Bacteria</taxon>
        <taxon>Bacillati</taxon>
        <taxon>Actinomycetota</taxon>
        <taxon>Actinomycetes</taxon>
        <taxon>Micromonosporales</taxon>
        <taxon>Micromonosporaceae</taxon>
        <taxon>Asanoa</taxon>
    </lineage>
</organism>
<feature type="compositionally biased region" description="Low complexity" evidence="1">
    <location>
        <begin position="476"/>
        <end position="491"/>
    </location>
</feature>
<evidence type="ECO:0000256" key="1">
    <source>
        <dbReference type="SAM" id="MobiDB-lite"/>
    </source>
</evidence>
<feature type="compositionally biased region" description="Low complexity" evidence="1">
    <location>
        <begin position="426"/>
        <end position="436"/>
    </location>
</feature>
<feature type="region of interest" description="Disordered" evidence="1">
    <location>
        <begin position="389"/>
        <end position="491"/>
    </location>
</feature>
<feature type="compositionally biased region" description="Pro residues" evidence="1">
    <location>
        <begin position="448"/>
        <end position="462"/>
    </location>
</feature>
<dbReference type="InterPro" id="IPR046096">
    <property type="entry name" value="DUF6114"/>
</dbReference>
<feature type="region of interest" description="Disordered" evidence="1">
    <location>
        <begin position="287"/>
        <end position="347"/>
    </location>
</feature>
<dbReference type="AlphaFoldDB" id="A0A239PD98"/>
<evidence type="ECO:0000313" key="3">
    <source>
        <dbReference type="EMBL" id="SNT64982.1"/>
    </source>
</evidence>
<dbReference type="OrthoDB" id="3535986at2"/>
<keyword evidence="2" id="KW-0812">Transmembrane</keyword>
<evidence type="ECO:0000256" key="2">
    <source>
        <dbReference type="SAM" id="Phobius"/>
    </source>
</evidence>
<gene>
    <name evidence="3" type="ORF">SAMN05421812_11963</name>
</gene>
<keyword evidence="2" id="KW-1133">Transmembrane helix</keyword>
<reference evidence="3 4" key="1">
    <citation type="submission" date="2017-06" db="EMBL/GenBank/DDBJ databases">
        <authorList>
            <person name="Kim H.J."/>
            <person name="Triplett B.A."/>
        </authorList>
    </citation>
    <scope>NUCLEOTIDE SEQUENCE [LARGE SCALE GENOMIC DNA]</scope>
    <source>
        <strain evidence="3 4">CGMCC 4.5593</strain>
    </source>
</reference>
<feature type="compositionally biased region" description="Low complexity" evidence="1">
    <location>
        <begin position="171"/>
        <end position="187"/>
    </location>
</feature>
<dbReference type="RefSeq" id="WP_144022893.1">
    <property type="nucleotide sequence ID" value="NZ_FZPH01000019.1"/>
</dbReference>
<feature type="compositionally biased region" description="Low complexity" evidence="1">
    <location>
        <begin position="389"/>
        <end position="402"/>
    </location>
</feature>
<feature type="transmembrane region" description="Helical" evidence="2">
    <location>
        <begin position="58"/>
        <end position="75"/>
    </location>
</feature>
<feature type="transmembrane region" description="Helical" evidence="2">
    <location>
        <begin position="24"/>
        <end position="46"/>
    </location>
</feature>
<dbReference type="EMBL" id="FZPH01000019">
    <property type="protein sequence ID" value="SNT64982.1"/>
    <property type="molecule type" value="Genomic_DNA"/>
</dbReference>
<dbReference type="Proteomes" id="UP000198362">
    <property type="component" value="Unassembled WGS sequence"/>
</dbReference>
<keyword evidence="4" id="KW-1185">Reference proteome</keyword>
<proteinExistence type="predicted"/>
<feature type="compositionally biased region" description="Low complexity" evidence="1">
    <location>
        <begin position="126"/>
        <end position="150"/>
    </location>
</feature>
<evidence type="ECO:0000313" key="4">
    <source>
        <dbReference type="Proteomes" id="UP000198362"/>
    </source>
</evidence>
<sequence>MRGLSVARLGLARRRFRAWRESRPFWGGLFLVLSAAEIFLSTQLSLGGLSFQLGPTGFLSWLIPTVLLTCGVLTWTTPAQRLFYAVVGAVTAVFSLIGINLGGFFVGLLFGIVGAGLVFAWTPGTPSSPTATDPTAPPSSAAPNAEAPGPVVASPTARPSPVADAEAAPGPVVADPTAPPSSAAPDAEALGSVVAGPTARPSPVADAEAAPGPVVADPTAPPSSAAPDAEAPGPVVAGPIVRPVSGVADAEELGPVVVGPMAQIGAGADRSVTASLVDGVGGTLGPGAAAAGQRGPDDVSNARVVAENPPDPAADRSLSSGDPLATTPPRLRAPADGSDGLVAEWPREGIGETSAATRRNGGPQGYSVVVLLLVLGLSAVVAVRAGTPAYAAPCPKPTKTAPGQRTATPSPGAGAGQPTPEKPRRGILGDIIDGITGILGGGDDDSPDPGPDPSPRTSPKPAPSAVGGKPAPGDCAGASPGASAEPSAVVPLLGPDPSVPAVNSKPSLLTGTKLTMWGLRLEGIYVLHTAAGDVRSLKFSMSRSLVRTFALRVPQKAGAPLLIESDTLTVRGDVAFYTSRFVGRIAGIKLTLTPDSPLPPNGIPLTIPRIDFDDPRIDLMYVSCDELLAPTLNESFVSAST</sequence>
<protein>
    <submittedName>
        <fullName evidence="3">Uncharacterized protein</fullName>
    </submittedName>
</protein>
<feature type="transmembrane region" description="Helical" evidence="2">
    <location>
        <begin position="82"/>
        <end position="99"/>
    </location>
</feature>
<keyword evidence="2" id="KW-0472">Membrane</keyword>
<feature type="compositionally biased region" description="Low complexity" evidence="1">
    <location>
        <begin position="213"/>
        <end position="232"/>
    </location>
</feature>
<feature type="region of interest" description="Disordered" evidence="1">
    <location>
        <begin position="126"/>
        <end position="234"/>
    </location>
</feature>
<accession>A0A239PD98</accession>
<dbReference type="Pfam" id="PF19609">
    <property type="entry name" value="DUF6114"/>
    <property type="match status" value="1"/>
</dbReference>
<feature type="transmembrane region" description="Helical" evidence="2">
    <location>
        <begin position="366"/>
        <end position="386"/>
    </location>
</feature>
<name>A0A239PD98_9ACTN</name>
<feature type="transmembrane region" description="Helical" evidence="2">
    <location>
        <begin position="105"/>
        <end position="122"/>
    </location>
</feature>